<evidence type="ECO:0008006" key="4">
    <source>
        <dbReference type="Google" id="ProtNLM"/>
    </source>
</evidence>
<reference evidence="2 3" key="1">
    <citation type="submission" date="2021-08" db="EMBL/GenBank/DDBJ databases">
        <authorList>
            <person name="Peeters C."/>
        </authorList>
    </citation>
    <scope>NUCLEOTIDE SEQUENCE [LARGE SCALE GENOMIC DNA]</scope>
    <source>
        <strain evidence="2 3">LMG 32289</strain>
    </source>
</reference>
<accession>A0ABN7ZKT6</accession>
<gene>
    <name evidence="2" type="ORF">LMG32289_05776</name>
</gene>
<evidence type="ECO:0000313" key="2">
    <source>
        <dbReference type="EMBL" id="CAG9184891.1"/>
    </source>
</evidence>
<evidence type="ECO:0000256" key="1">
    <source>
        <dbReference type="SAM" id="Phobius"/>
    </source>
</evidence>
<dbReference type="EMBL" id="CAJZAG010000013">
    <property type="protein sequence ID" value="CAG9184891.1"/>
    <property type="molecule type" value="Genomic_DNA"/>
</dbReference>
<comment type="caution">
    <text evidence="2">The sequence shown here is derived from an EMBL/GenBank/DDBJ whole genome shotgun (WGS) entry which is preliminary data.</text>
</comment>
<dbReference type="Proteomes" id="UP000706525">
    <property type="component" value="Unassembled WGS sequence"/>
</dbReference>
<sequence length="143" mass="15562">MMSDDIATPEDKMKPTYLPLAALLATMVFVTGCSDRKSGAEAQNAQIPVARAPLADDWLGKWNGPEGTFLEVAGGKGRYEVTVQNLDGPRTFEGRAVDSRIAFERDGVTEMIRATNGAETGMKWLAEKQNCLTVRSGEGYCRD</sequence>
<keyword evidence="1" id="KW-1133">Transmembrane helix</keyword>
<evidence type="ECO:0000313" key="3">
    <source>
        <dbReference type="Proteomes" id="UP000706525"/>
    </source>
</evidence>
<protein>
    <recommendedName>
        <fullName evidence="4">Lipoprotein</fullName>
    </recommendedName>
</protein>
<keyword evidence="3" id="KW-1185">Reference proteome</keyword>
<keyword evidence="1" id="KW-0472">Membrane</keyword>
<proteinExistence type="predicted"/>
<name>A0ABN7ZKT6_9BURK</name>
<keyword evidence="1" id="KW-0812">Transmembrane</keyword>
<feature type="transmembrane region" description="Helical" evidence="1">
    <location>
        <begin position="16"/>
        <end position="34"/>
    </location>
</feature>
<organism evidence="2 3">
    <name type="scientific">Cupriavidus pampae</name>
    <dbReference type="NCBI Taxonomy" id="659251"/>
    <lineage>
        <taxon>Bacteria</taxon>
        <taxon>Pseudomonadati</taxon>
        <taxon>Pseudomonadota</taxon>
        <taxon>Betaproteobacteria</taxon>
        <taxon>Burkholderiales</taxon>
        <taxon>Burkholderiaceae</taxon>
        <taxon>Cupriavidus</taxon>
    </lineage>
</organism>